<dbReference type="EMBL" id="MFZG01000005">
    <property type="protein sequence ID" value="OGK17507.1"/>
    <property type="molecule type" value="Genomic_DNA"/>
</dbReference>
<comment type="caution">
    <text evidence="2">The sequence shown here is derived from an EMBL/GenBank/DDBJ whole genome shotgun (WGS) entry which is preliminary data.</text>
</comment>
<evidence type="ECO:0000313" key="2">
    <source>
        <dbReference type="EMBL" id="OGK17507.1"/>
    </source>
</evidence>
<protein>
    <recommendedName>
        <fullName evidence="4">Membrane protein 6-pyruvoyl-tetrahydropterin synthase-related domain-containing protein</fullName>
    </recommendedName>
</protein>
<feature type="transmembrane region" description="Helical" evidence="1">
    <location>
        <begin position="188"/>
        <end position="204"/>
    </location>
</feature>
<gene>
    <name evidence="2" type="ORF">A2774_00765</name>
</gene>
<evidence type="ECO:0000256" key="1">
    <source>
        <dbReference type="SAM" id="Phobius"/>
    </source>
</evidence>
<feature type="transmembrane region" description="Helical" evidence="1">
    <location>
        <begin position="216"/>
        <end position="236"/>
    </location>
</feature>
<feature type="transmembrane region" description="Helical" evidence="1">
    <location>
        <begin position="7"/>
        <end position="27"/>
    </location>
</feature>
<name>A0A1F7GF07_9BACT</name>
<dbReference type="Proteomes" id="UP000177208">
    <property type="component" value="Unassembled WGS sequence"/>
</dbReference>
<sequence>MKKILPHLLPILIIIALSIVVHHVWFFNLSPITYGDWTIDYAERSKELFSLPLIWKTENNLGSVDLGVFFWPLQFLLGLLSQLNLPPPLVERLLTLWPVAIITPLSMYFLAYSVFRTKLPSFVASIVFTYNTILIVARSGPVLLNLALSFSPLFLLFYMRALEEKKVGYALVSALIAFIISFSEIRLFYVLVWIALLYFIYHMLIIKPNFKTGIRIFSFVLISLSLPILLNLYGILSLLNLQSLTANEVFNRALFGGFYIDLTKIMSLFHYDWTGGKIEGWVVQPIPLRFFIIPVFAFLGFVLSRQKKITFFALLALLTIFLTKLNHPPFPDVYQWLFDSVPGFSAFRESGKFAYFMVLSYAVLIASFVHILLEKNKQGKAKIPVYVLISFIIFLFLWNTKPVITGELGSLYVQRNIPNDYLILKKFILEQKQYFRTFWVPLSSQWGIRTNNHPVVSNYHLNQSNWKEFIQKSKSDVFGINFNDRLLDLTSVKYVIVPLQDKKNDDDFFRFAGNRESYVQELDSSSYLTRIEVGTAKVLVYENNNFRPHLYATKIKESIKRPVPFYQIDSRFIAPHEYQIKLTDITAPFYLNFSESYDSGWKLRAGSFNWFRSILDKDYFLSDEHHFVNDAKLNSFYIDPRAVCNLQTCYTDEYGNTRMDLVLFFKPQAYVYLGLIISGLTFIILISVLIYFFHVFPSSYLKYTSSKIIT</sequence>
<proteinExistence type="predicted"/>
<accession>A0A1F7GF07</accession>
<dbReference type="AlphaFoldDB" id="A0A1F7GF07"/>
<feature type="transmembrane region" description="Helical" evidence="1">
    <location>
        <begin position="310"/>
        <end position="327"/>
    </location>
</feature>
<feature type="transmembrane region" description="Helical" evidence="1">
    <location>
        <begin position="135"/>
        <end position="159"/>
    </location>
</feature>
<feature type="transmembrane region" description="Helical" evidence="1">
    <location>
        <begin position="669"/>
        <end position="693"/>
    </location>
</feature>
<feature type="transmembrane region" description="Helical" evidence="1">
    <location>
        <begin position="385"/>
        <end position="404"/>
    </location>
</feature>
<organism evidence="2 3">
    <name type="scientific">Candidatus Roizmanbacteria bacterium RIFCSPHIGHO2_01_FULL_39_12c</name>
    <dbReference type="NCBI Taxonomy" id="1802031"/>
    <lineage>
        <taxon>Bacteria</taxon>
        <taxon>Candidatus Roizmaniibacteriota</taxon>
    </lineage>
</organism>
<feature type="transmembrane region" description="Helical" evidence="1">
    <location>
        <begin position="353"/>
        <end position="373"/>
    </location>
</feature>
<keyword evidence="1" id="KW-0812">Transmembrane</keyword>
<evidence type="ECO:0008006" key="4">
    <source>
        <dbReference type="Google" id="ProtNLM"/>
    </source>
</evidence>
<evidence type="ECO:0000313" key="3">
    <source>
        <dbReference type="Proteomes" id="UP000177208"/>
    </source>
</evidence>
<keyword evidence="1" id="KW-1133">Transmembrane helix</keyword>
<feature type="transmembrane region" description="Helical" evidence="1">
    <location>
        <begin position="166"/>
        <end position="182"/>
    </location>
</feature>
<keyword evidence="1" id="KW-0472">Membrane</keyword>
<feature type="transmembrane region" description="Helical" evidence="1">
    <location>
        <begin position="286"/>
        <end position="303"/>
    </location>
</feature>
<feature type="transmembrane region" description="Helical" evidence="1">
    <location>
        <begin position="93"/>
        <end position="115"/>
    </location>
</feature>
<reference evidence="2 3" key="1">
    <citation type="journal article" date="2016" name="Nat. Commun.">
        <title>Thousands of microbial genomes shed light on interconnected biogeochemical processes in an aquifer system.</title>
        <authorList>
            <person name="Anantharaman K."/>
            <person name="Brown C.T."/>
            <person name="Hug L.A."/>
            <person name="Sharon I."/>
            <person name="Castelle C.J."/>
            <person name="Probst A.J."/>
            <person name="Thomas B.C."/>
            <person name="Singh A."/>
            <person name="Wilkins M.J."/>
            <person name="Karaoz U."/>
            <person name="Brodie E.L."/>
            <person name="Williams K.H."/>
            <person name="Hubbard S.S."/>
            <person name="Banfield J.F."/>
        </authorList>
    </citation>
    <scope>NUCLEOTIDE SEQUENCE [LARGE SCALE GENOMIC DNA]</scope>
</reference>